<dbReference type="PaxDb" id="610130-Closa_0662"/>
<dbReference type="Proteomes" id="UP000001662">
    <property type="component" value="Chromosome"/>
</dbReference>
<dbReference type="eggNOG" id="COG0577">
    <property type="taxonomic scope" value="Bacteria"/>
</dbReference>
<dbReference type="RefSeq" id="WP_013271385.1">
    <property type="nucleotide sequence ID" value="NC_014376.1"/>
</dbReference>
<organism evidence="9 10">
    <name type="scientific">Lacrimispora saccharolytica (strain ATCC 35040 / DSM 2544 / NRCC 2533 / WM1)</name>
    <name type="common">Clostridium saccharolyticum</name>
    <dbReference type="NCBI Taxonomy" id="610130"/>
    <lineage>
        <taxon>Bacteria</taxon>
        <taxon>Bacillati</taxon>
        <taxon>Bacillota</taxon>
        <taxon>Clostridia</taxon>
        <taxon>Lachnospirales</taxon>
        <taxon>Lachnospiraceae</taxon>
        <taxon>Lacrimispora</taxon>
    </lineage>
</organism>
<dbReference type="STRING" id="610130.Closa_0662"/>
<keyword evidence="4 7" id="KW-1133">Transmembrane helix</keyword>
<comment type="subcellular location">
    <subcellularLocation>
        <location evidence="1">Cell membrane</location>
        <topology evidence="1">Multi-pass membrane protein</topology>
    </subcellularLocation>
</comment>
<dbReference type="EMBL" id="CP002109">
    <property type="protein sequence ID" value="ADL03290.1"/>
    <property type="molecule type" value="Genomic_DNA"/>
</dbReference>
<keyword evidence="3 7" id="KW-0812">Transmembrane</keyword>
<keyword evidence="10" id="KW-1185">Reference proteome</keyword>
<evidence type="ECO:0000256" key="3">
    <source>
        <dbReference type="ARBA" id="ARBA00022692"/>
    </source>
</evidence>
<evidence type="ECO:0000256" key="2">
    <source>
        <dbReference type="ARBA" id="ARBA00022475"/>
    </source>
</evidence>
<keyword evidence="5 7" id="KW-0472">Membrane</keyword>
<dbReference type="GO" id="GO:0022857">
    <property type="term" value="F:transmembrane transporter activity"/>
    <property type="evidence" value="ECO:0007669"/>
    <property type="project" value="TreeGrafter"/>
</dbReference>
<dbReference type="PANTHER" id="PTHR30572:SF4">
    <property type="entry name" value="ABC TRANSPORTER PERMEASE YTRF"/>
    <property type="match status" value="1"/>
</dbReference>
<dbReference type="Pfam" id="PF02687">
    <property type="entry name" value="FtsX"/>
    <property type="match status" value="2"/>
</dbReference>
<evidence type="ECO:0000259" key="8">
    <source>
        <dbReference type="Pfam" id="PF02687"/>
    </source>
</evidence>
<gene>
    <name evidence="9" type="ordered locus">Closa_0662</name>
</gene>
<feature type="transmembrane region" description="Helical" evidence="7">
    <location>
        <begin position="746"/>
        <end position="763"/>
    </location>
</feature>
<reference evidence="9" key="1">
    <citation type="submission" date="2010-07" db="EMBL/GenBank/DDBJ databases">
        <title>Complete sequence of Clostridium saccharolyticum WM1.</title>
        <authorList>
            <consortium name="US DOE Joint Genome Institute"/>
            <person name="Lucas S."/>
            <person name="Copeland A."/>
            <person name="Lapidus A."/>
            <person name="Cheng J.-F."/>
            <person name="Bruce D."/>
            <person name="Goodwin L."/>
            <person name="Pitluck S."/>
            <person name="Chertkov O."/>
            <person name="Detter J.C."/>
            <person name="Han C."/>
            <person name="Tapia R."/>
            <person name="Land M."/>
            <person name="Hauser L."/>
            <person name="Chang Y.-J."/>
            <person name="Jeffries C."/>
            <person name="Kyrpides N."/>
            <person name="Ivanova N."/>
            <person name="Mikhailova N."/>
            <person name="Mouttaki H."/>
            <person name="Lin L."/>
            <person name="Zhou J."/>
            <person name="Hemme C.L."/>
            <person name="Woyke T."/>
        </authorList>
    </citation>
    <scope>NUCLEOTIDE SEQUENCE [LARGE SCALE GENOMIC DNA]</scope>
    <source>
        <strain evidence="9">WM1</strain>
    </source>
</reference>
<evidence type="ECO:0000256" key="7">
    <source>
        <dbReference type="SAM" id="Phobius"/>
    </source>
</evidence>
<dbReference type="AlphaFoldDB" id="D9R584"/>
<feature type="transmembrane region" description="Helical" evidence="7">
    <location>
        <begin position="316"/>
        <end position="340"/>
    </location>
</feature>
<feature type="domain" description="ABC3 transporter permease C-terminal" evidence="8">
    <location>
        <begin position="655"/>
        <end position="772"/>
    </location>
</feature>
<dbReference type="HOGENOM" id="CLU_005531_2_0_9"/>
<sequence length="781" mass="86457">MKSFRKNVVRCARQNPGSFLGAVFIIAIGIFVYVAMMDTLKNLGDQVQRYYDASAMADVFAQVSGISEVDLERLKEIPGIEEASGKMAVDVRLFAPSQTEIVTVHLLSYDPSGPLNKLMVKGSGTGKDRIFLGNRMAGIYGYENGTSLTLMINGKSVKCELAGTCYGPEYIYAIPPGGAMIPDGEIYDIACLEKSRMEELTGKKDSMNELGFRLAKGYTYEDVRYQLMDRLSGYGLISLTSRENQASYQMVKGEINELYSMGTVLPFLFMSISVFMLYVVLKKMIDRDQSLIGTMKSFGMRDGELILAYLYQGAEVGVFGALAGSILAVPFGRFMFHMYVDFFNLPDTVYHSYMNTRVSGMGIAVGTGLLAVYLGVRGILKITPAQAMRAKAPSAAGNFRLPHFWAARLGAMEKMGLRSVVRNPFRGFLIILAIAFPFSMSSVLFSFKGVADQMFFDQFSKVQTYDIQISLDRFVSPIRGESAGEGIRGVRKSEAVLQKAVELKHENLSEFAMVYGLNQGSDMWRIMDLYERFYEPPDDGILINSRIAKKLHLKEGDLMEVTVPGLTAEGVKVPVKAVIKESLGGGCYMSAKGFYRFFGSVPMAGTILLKVEKGKLDEVREELLKTSRVTWMVDTGRIIGGYRDIMGSMMAMVQMFSFMAVAAGGVLIYNISMINIRERISELGTFIIMGGTDREIGRILLFEQVVYFILGIVLGVLGSIGVKYLLEHLVISDSYTIDLAIRPSCYGIALLTCLAMTGASLLAQTRFVRKIKLTDILKERE</sequence>
<comment type="similarity">
    <text evidence="6">Belongs to the ABC-4 integral membrane protein family.</text>
</comment>
<evidence type="ECO:0000256" key="1">
    <source>
        <dbReference type="ARBA" id="ARBA00004651"/>
    </source>
</evidence>
<evidence type="ECO:0000256" key="4">
    <source>
        <dbReference type="ARBA" id="ARBA00022989"/>
    </source>
</evidence>
<dbReference type="KEGG" id="csh:Closa_0662"/>
<feature type="transmembrane region" description="Helical" evidence="7">
    <location>
        <begin position="427"/>
        <end position="447"/>
    </location>
</feature>
<keyword evidence="2" id="KW-1003">Cell membrane</keyword>
<accession>D9R584</accession>
<name>D9R584_LACSW</name>
<evidence type="ECO:0000256" key="6">
    <source>
        <dbReference type="ARBA" id="ARBA00038076"/>
    </source>
</evidence>
<evidence type="ECO:0000313" key="10">
    <source>
        <dbReference type="Proteomes" id="UP000001662"/>
    </source>
</evidence>
<feature type="transmembrane region" description="Helical" evidence="7">
    <location>
        <begin position="258"/>
        <end position="281"/>
    </location>
</feature>
<feature type="domain" description="ABC3 transporter permease C-terminal" evidence="8">
    <location>
        <begin position="264"/>
        <end position="384"/>
    </location>
</feature>
<feature type="transmembrane region" description="Helical" evidence="7">
    <location>
        <begin position="20"/>
        <end position="37"/>
    </location>
</feature>
<feature type="transmembrane region" description="Helical" evidence="7">
    <location>
        <begin position="645"/>
        <end position="669"/>
    </location>
</feature>
<protein>
    <recommendedName>
        <fullName evidence="8">ABC3 transporter permease C-terminal domain-containing protein</fullName>
    </recommendedName>
</protein>
<proteinExistence type="inferred from homology"/>
<evidence type="ECO:0000313" key="9">
    <source>
        <dbReference type="EMBL" id="ADL03290.1"/>
    </source>
</evidence>
<dbReference type="InterPro" id="IPR050250">
    <property type="entry name" value="Macrolide_Exporter_MacB"/>
</dbReference>
<dbReference type="InterPro" id="IPR003838">
    <property type="entry name" value="ABC3_permease_C"/>
</dbReference>
<evidence type="ECO:0000256" key="5">
    <source>
        <dbReference type="ARBA" id="ARBA00023136"/>
    </source>
</evidence>
<dbReference type="GO" id="GO:0005886">
    <property type="term" value="C:plasma membrane"/>
    <property type="evidence" value="ECO:0007669"/>
    <property type="project" value="UniProtKB-SubCell"/>
</dbReference>
<feature type="transmembrane region" description="Helical" evidence="7">
    <location>
        <begin position="360"/>
        <end position="380"/>
    </location>
</feature>
<feature type="transmembrane region" description="Helical" evidence="7">
    <location>
        <begin position="705"/>
        <end position="726"/>
    </location>
</feature>
<dbReference type="PANTHER" id="PTHR30572">
    <property type="entry name" value="MEMBRANE COMPONENT OF TRANSPORTER-RELATED"/>
    <property type="match status" value="1"/>
</dbReference>
<dbReference type="OrthoDB" id="5137249at2"/>